<evidence type="ECO:0000313" key="3">
    <source>
        <dbReference type="EMBL" id="KAJ1529643.1"/>
    </source>
</evidence>
<evidence type="ECO:0000256" key="2">
    <source>
        <dbReference type="SAM" id="SignalP"/>
    </source>
</evidence>
<gene>
    <name evidence="3" type="ORF">ONE63_006406</name>
</gene>
<proteinExistence type="predicted"/>
<comment type="caution">
    <text evidence="3">The sequence shown here is derived from an EMBL/GenBank/DDBJ whole genome shotgun (WGS) entry which is preliminary data.</text>
</comment>
<evidence type="ECO:0000313" key="4">
    <source>
        <dbReference type="Proteomes" id="UP001075354"/>
    </source>
</evidence>
<keyword evidence="2" id="KW-0732">Signal</keyword>
<feature type="chain" id="PRO_5043832403" evidence="2">
    <location>
        <begin position="21"/>
        <end position="254"/>
    </location>
</feature>
<accession>A0AAV7XZM2</accession>
<dbReference type="AlphaFoldDB" id="A0AAV7XZM2"/>
<feature type="compositionally biased region" description="Basic and acidic residues" evidence="1">
    <location>
        <begin position="81"/>
        <end position="95"/>
    </location>
</feature>
<sequence>MLTQWAALLLATLPVLVVDGRRVAPSLSWLEQAEAGQGLGQGLGQGQAPDGIPALSLGATLGGMLGCFSGNCGGTFIGHGQEPRDLRDPRDHQGFDVDPQAGADDVDNALMALPDRTDRDKPEPLSAVAKRSRLNSCNPIAVQAQVVLYLASLQHCGCEAGYEPLLLGPAHFPHQLPRVIRCKQEPYCRTRNFSVPLLTRRGHDGHDGDEAASPGAVHEKPVLPEALRKHYRIEYKHIPVACEFVHPETHEGRK</sequence>
<name>A0AAV7XZM2_9NEOP</name>
<organism evidence="3 4">
    <name type="scientific">Megalurothrips usitatus</name>
    <name type="common">bean blossom thrips</name>
    <dbReference type="NCBI Taxonomy" id="439358"/>
    <lineage>
        <taxon>Eukaryota</taxon>
        <taxon>Metazoa</taxon>
        <taxon>Ecdysozoa</taxon>
        <taxon>Arthropoda</taxon>
        <taxon>Hexapoda</taxon>
        <taxon>Insecta</taxon>
        <taxon>Pterygota</taxon>
        <taxon>Neoptera</taxon>
        <taxon>Paraneoptera</taxon>
        <taxon>Thysanoptera</taxon>
        <taxon>Terebrantia</taxon>
        <taxon>Thripoidea</taxon>
        <taxon>Thripidae</taxon>
        <taxon>Megalurothrips</taxon>
    </lineage>
</organism>
<keyword evidence="4" id="KW-1185">Reference proteome</keyword>
<evidence type="ECO:0000256" key="1">
    <source>
        <dbReference type="SAM" id="MobiDB-lite"/>
    </source>
</evidence>
<dbReference type="Proteomes" id="UP001075354">
    <property type="component" value="Chromosome 3"/>
</dbReference>
<feature type="signal peptide" evidence="2">
    <location>
        <begin position="1"/>
        <end position="20"/>
    </location>
</feature>
<dbReference type="EMBL" id="JAPTSV010000003">
    <property type="protein sequence ID" value="KAJ1529643.1"/>
    <property type="molecule type" value="Genomic_DNA"/>
</dbReference>
<feature type="region of interest" description="Disordered" evidence="1">
    <location>
        <begin position="79"/>
        <end position="103"/>
    </location>
</feature>
<reference evidence="3" key="1">
    <citation type="submission" date="2022-12" db="EMBL/GenBank/DDBJ databases">
        <title>Chromosome-level genome assembly of the bean flower thrips Megalurothrips usitatus.</title>
        <authorList>
            <person name="Ma L."/>
            <person name="Liu Q."/>
            <person name="Li H."/>
            <person name="Cai W."/>
        </authorList>
    </citation>
    <scope>NUCLEOTIDE SEQUENCE</scope>
    <source>
        <strain evidence="3">Cailab_2022a</strain>
    </source>
</reference>
<protein>
    <submittedName>
        <fullName evidence="3">Uncharacterized protein</fullName>
    </submittedName>
</protein>